<evidence type="ECO:0000256" key="2">
    <source>
        <dbReference type="ARBA" id="ARBA00022741"/>
    </source>
</evidence>
<protein>
    <recommendedName>
        <fullName evidence="6">Glutamyl/glutaminyl-tRNA synthetase class Ib catalytic domain-containing protein</fullName>
    </recommendedName>
</protein>
<dbReference type="InterPro" id="IPR020058">
    <property type="entry name" value="Glu/Gln-tRNA-synth_Ib_cat-dom"/>
</dbReference>
<keyword evidence="1 5" id="KW-0436">Ligase</keyword>
<keyword evidence="4 5" id="KW-0030">Aminoacyl-tRNA synthetase</keyword>
<keyword evidence="5" id="KW-0648">Protein biosynthesis</keyword>
<keyword evidence="8" id="KW-1185">Reference proteome</keyword>
<evidence type="ECO:0000256" key="3">
    <source>
        <dbReference type="ARBA" id="ARBA00022840"/>
    </source>
</evidence>
<feature type="domain" description="Glutamyl/glutaminyl-tRNA synthetase class Ib catalytic" evidence="6">
    <location>
        <begin position="289"/>
        <end position="346"/>
    </location>
</feature>
<dbReference type="PANTHER" id="PTHR43311">
    <property type="entry name" value="GLUTAMATE--TRNA LIGASE"/>
    <property type="match status" value="1"/>
</dbReference>
<evidence type="ECO:0000256" key="1">
    <source>
        <dbReference type="ARBA" id="ARBA00022598"/>
    </source>
</evidence>
<keyword evidence="3 5" id="KW-0067">ATP-binding</keyword>
<evidence type="ECO:0000256" key="5">
    <source>
        <dbReference type="RuleBase" id="RU363037"/>
    </source>
</evidence>
<keyword evidence="2 5" id="KW-0547">Nucleotide-binding</keyword>
<dbReference type="InterPro" id="IPR049940">
    <property type="entry name" value="GluQ/Sye"/>
</dbReference>
<name>A0ABD3GEC9_9MARC</name>
<organism evidence="7 8">
    <name type="scientific">Riccia sorocarpa</name>
    <dbReference type="NCBI Taxonomy" id="122646"/>
    <lineage>
        <taxon>Eukaryota</taxon>
        <taxon>Viridiplantae</taxon>
        <taxon>Streptophyta</taxon>
        <taxon>Embryophyta</taxon>
        <taxon>Marchantiophyta</taxon>
        <taxon>Marchantiopsida</taxon>
        <taxon>Marchantiidae</taxon>
        <taxon>Marchantiales</taxon>
        <taxon>Ricciaceae</taxon>
        <taxon>Riccia</taxon>
    </lineage>
</organism>
<gene>
    <name evidence="7" type="ORF">R1sor_026393</name>
</gene>
<comment type="caution">
    <text evidence="7">The sequence shown here is derived from an EMBL/GenBank/DDBJ whole genome shotgun (WGS) entry which is preliminary data.</text>
</comment>
<dbReference type="Pfam" id="PF00749">
    <property type="entry name" value="tRNA-synt_1c"/>
    <property type="match status" value="1"/>
</dbReference>
<dbReference type="Gene3D" id="3.40.50.620">
    <property type="entry name" value="HUPs"/>
    <property type="match status" value="1"/>
</dbReference>
<evidence type="ECO:0000313" key="7">
    <source>
        <dbReference type="EMBL" id="KAL3676445.1"/>
    </source>
</evidence>
<dbReference type="GO" id="GO:0004812">
    <property type="term" value="F:aminoacyl-tRNA ligase activity"/>
    <property type="evidence" value="ECO:0007669"/>
    <property type="project" value="UniProtKB-KW"/>
</dbReference>
<evidence type="ECO:0000259" key="6">
    <source>
        <dbReference type="Pfam" id="PF00749"/>
    </source>
</evidence>
<reference evidence="7 8" key="1">
    <citation type="submission" date="2024-09" db="EMBL/GenBank/DDBJ databases">
        <title>Chromosome-scale assembly of Riccia sorocarpa.</title>
        <authorList>
            <person name="Paukszto L."/>
        </authorList>
    </citation>
    <scope>NUCLEOTIDE SEQUENCE [LARGE SCALE GENOMIC DNA]</scope>
    <source>
        <strain evidence="7">LP-2024</strain>
        <tissue evidence="7">Aerial parts of the thallus</tissue>
    </source>
</reference>
<dbReference type="Proteomes" id="UP001633002">
    <property type="component" value="Unassembled WGS sequence"/>
</dbReference>
<sequence length="348" mass="39630">MVLNLVSFTNKWNGTLKVQNTNNENDNFEVLNGNTAHGPLWLGDSDHPTYVYFLGTWPNGAKTDTDGDFLFCMWDTGKYSLAMSSFRQDGGPDPGSGKSYEVAGSSSFSMVFTSLDFTVRVDDVFHNPFDEDFRQKTFTRYVMYGDIVDGDSHSPFFEPNMQCWTVNQHDHGFTDTAILPSAQSERHAAFTDTAILPSAQSERRTLPVTFSSRSKSGSRTDESLHILQEAYKKLYEKYQRLKVMYFLQTTNLDDSALSNLFSQLPLLGKDHPHCLVLFRAVGFFRMTQTIYRSTGGKFILRVEDTDLERSTRQSEEAMIRDLQWLGLEWDEGLDIGGEYGPYRQSELN</sequence>
<evidence type="ECO:0000313" key="8">
    <source>
        <dbReference type="Proteomes" id="UP001633002"/>
    </source>
</evidence>
<dbReference type="GO" id="GO:0006412">
    <property type="term" value="P:translation"/>
    <property type="evidence" value="ECO:0007669"/>
    <property type="project" value="UniProtKB-KW"/>
</dbReference>
<accession>A0ABD3GEC9</accession>
<evidence type="ECO:0000256" key="4">
    <source>
        <dbReference type="ARBA" id="ARBA00023146"/>
    </source>
</evidence>
<dbReference type="PANTHER" id="PTHR43311:SF2">
    <property type="entry name" value="GLUTAMATE--TRNA LIGASE, MITOCHONDRIAL-RELATED"/>
    <property type="match status" value="1"/>
</dbReference>
<proteinExistence type="inferred from homology"/>
<dbReference type="EMBL" id="JBJQOH010000008">
    <property type="protein sequence ID" value="KAL3676445.1"/>
    <property type="molecule type" value="Genomic_DNA"/>
</dbReference>
<dbReference type="GO" id="GO:0005524">
    <property type="term" value="F:ATP binding"/>
    <property type="evidence" value="ECO:0007669"/>
    <property type="project" value="UniProtKB-KW"/>
</dbReference>
<comment type="similarity">
    <text evidence="5">Belongs to the class-I aminoacyl-tRNA synthetase family.</text>
</comment>
<dbReference type="SUPFAM" id="SSF52374">
    <property type="entry name" value="Nucleotidylyl transferase"/>
    <property type="match status" value="1"/>
</dbReference>
<dbReference type="AlphaFoldDB" id="A0ABD3GEC9"/>
<dbReference type="InterPro" id="IPR014729">
    <property type="entry name" value="Rossmann-like_a/b/a_fold"/>
</dbReference>